<evidence type="ECO:0000313" key="4">
    <source>
        <dbReference type="EMBL" id="RJF87067.1"/>
    </source>
</evidence>
<dbReference type="Gene3D" id="3.10.450.50">
    <property type="match status" value="1"/>
</dbReference>
<dbReference type="InterPro" id="IPR013325">
    <property type="entry name" value="RNA_pol_sigma_r2"/>
</dbReference>
<dbReference type="GO" id="GO:0016987">
    <property type="term" value="F:sigma factor activity"/>
    <property type="evidence" value="ECO:0007669"/>
    <property type="project" value="InterPro"/>
</dbReference>
<evidence type="ECO:0000259" key="2">
    <source>
        <dbReference type="Pfam" id="PF04542"/>
    </source>
</evidence>
<feature type="domain" description="RNA polymerase sigma-70 region 2" evidence="2">
    <location>
        <begin position="6"/>
        <end position="69"/>
    </location>
</feature>
<dbReference type="InterPro" id="IPR007627">
    <property type="entry name" value="RNA_pol_sigma70_r2"/>
</dbReference>
<dbReference type="Pfam" id="PF08281">
    <property type="entry name" value="Sigma70_r4_2"/>
    <property type="match status" value="1"/>
</dbReference>
<evidence type="ECO:0000313" key="5">
    <source>
        <dbReference type="Proteomes" id="UP000284605"/>
    </source>
</evidence>
<sequence>MTAAAFEAERARLIRLAYRMTGTMAEAEDLVQETYLRWHGTSAAEIRSPAAWLTTTLTRLAIDHLRARKNERARYVGPWLPEPILDEPGDRVGDEGRAAARIELADDLSLAFLMVMDNLPPAERAAFLLHDAFGHDHDSVATILGKSPAAVRQLVSRGRARLKAARPDIHVPKAARDAIANRFIDALINADGAALAGIMHQDAILLTDGGGKRSAALNPIYGADKILRFFAGIARKIKVEVRFERTLLNGAPGLVAIAEGEIWFALVPDVQEGSVGRIMMVRNPDKLSVLTAAFAPGPLTRGPESDRR</sequence>
<dbReference type="InterPro" id="IPR014284">
    <property type="entry name" value="RNA_pol_sigma-70_dom"/>
</dbReference>
<protein>
    <submittedName>
        <fullName evidence="4">Sigma-70 family RNA polymerase sigma factor</fullName>
    </submittedName>
</protein>
<dbReference type="PANTHER" id="PTHR30173:SF36">
    <property type="entry name" value="ECF RNA POLYMERASE SIGMA FACTOR SIGJ"/>
    <property type="match status" value="1"/>
</dbReference>
<dbReference type="Gene3D" id="1.10.1740.10">
    <property type="match status" value="1"/>
</dbReference>
<dbReference type="NCBIfam" id="NF007214">
    <property type="entry name" value="PRK09636.1"/>
    <property type="match status" value="1"/>
</dbReference>
<dbReference type="SUPFAM" id="SSF88659">
    <property type="entry name" value="Sigma3 and sigma4 domains of RNA polymerase sigma factors"/>
    <property type="match status" value="1"/>
</dbReference>
<dbReference type="SUPFAM" id="SSF54427">
    <property type="entry name" value="NTF2-like"/>
    <property type="match status" value="1"/>
</dbReference>
<proteinExistence type="predicted"/>
<dbReference type="Proteomes" id="UP000284605">
    <property type="component" value="Unassembled WGS sequence"/>
</dbReference>
<dbReference type="EMBL" id="QYUK01000011">
    <property type="protein sequence ID" value="RJF87067.1"/>
    <property type="molecule type" value="Genomic_DNA"/>
</dbReference>
<dbReference type="GO" id="GO:0006352">
    <property type="term" value="P:DNA-templated transcription initiation"/>
    <property type="evidence" value="ECO:0007669"/>
    <property type="project" value="InterPro"/>
</dbReference>
<evidence type="ECO:0000256" key="1">
    <source>
        <dbReference type="ARBA" id="ARBA00011344"/>
    </source>
</evidence>
<evidence type="ECO:0000259" key="3">
    <source>
        <dbReference type="Pfam" id="PF08281"/>
    </source>
</evidence>
<dbReference type="Pfam" id="PF04542">
    <property type="entry name" value="Sigma70_r2"/>
    <property type="match status" value="1"/>
</dbReference>
<dbReference type="InterPro" id="IPR032710">
    <property type="entry name" value="NTF2-like_dom_sf"/>
</dbReference>
<dbReference type="OrthoDB" id="9794372at2"/>
<accession>A0A418WAJ4</accession>
<dbReference type="GO" id="GO:0003677">
    <property type="term" value="F:DNA binding"/>
    <property type="evidence" value="ECO:0007669"/>
    <property type="project" value="InterPro"/>
</dbReference>
<dbReference type="AlphaFoldDB" id="A0A418WAJ4"/>
<dbReference type="InterPro" id="IPR013249">
    <property type="entry name" value="RNA_pol_sigma70_r4_t2"/>
</dbReference>
<organism evidence="4 5">
    <name type="scientific">Oleomonas cavernae</name>
    <dbReference type="NCBI Taxonomy" id="2320859"/>
    <lineage>
        <taxon>Bacteria</taxon>
        <taxon>Pseudomonadati</taxon>
        <taxon>Pseudomonadota</taxon>
        <taxon>Alphaproteobacteria</taxon>
        <taxon>Acetobacterales</taxon>
        <taxon>Acetobacteraceae</taxon>
        <taxon>Oleomonas</taxon>
    </lineage>
</organism>
<dbReference type="PANTHER" id="PTHR30173">
    <property type="entry name" value="SIGMA 19 FACTOR"/>
    <property type="match status" value="1"/>
</dbReference>
<name>A0A418WAJ4_9PROT</name>
<dbReference type="Gene3D" id="1.10.10.10">
    <property type="entry name" value="Winged helix-like DNA-binding domain superfamily/Winged helix DNA-binding domain"/>
    <property type="match status" value="1"/>
</dbReference>
<feature type="domain" description="RNA polymerase sigma factor 70 region 4 type 2" evidence="3">
    <location>
        <begin position="111"/>
        <end position="162"/>
    </location>
</feature>
<comment type="subunit">
    <text evidence="1">Interacts transiently with the RNA polymerase catalytic core formed by RpoA, RpoB, RpoC and RpoZ (2 alpha, 1 beta, 1 beta' and 1 omega subunit) to form the RNA polymerase holoenzyme that can initiate transcription.</text>
</comment>
<dbReference type="RefSeq" id="WP_119777711.1">
    <property type="nucleotide sequence ID" value="NZ_QYUK01000011.1"/>
</dbReference>
<comment type="caution">
    <text evidence="4">The sequence shown here is derived from an EMBL/GenBank/DDBJ whole genome shotgun (WGS) entry which is preliminary data.</text>
</comment>
<dbReference type="InterPro" id="IPR052704">
    <property type="entry name" value="ECF_Sigma-70_Domain"/>
</dbReference>
<reference evidence="4 5" key="1">
    <citation type="submission" date="2018-09" db="EMBL/GenBank/DDBJ databases">
        <authorList>
            <person name="Zhu H."/>
        </authorList>
    </citation>
    <scope>NUCLEOTIDE SEQUENCE [LARGE SCALE GENOMIC DNA]</scope>
    <source>
        <strain evidence="4 5">K1W22B-8</strain>
    </source>
</reference>
<gene>
    <name evidence="4" type="ORF">D3874_08545</name>
</gene>
<dbReference type="InterPro" id="IPR013324">
    <property type="entry name" value="RNA_pol_sigma_r3/r4-like"/>
</dbReference>
<keyword evidence="5" id="KW-1185">Reference proteome</keyword>
<dbReference type="SUPFAM" id="SSF88946">
    <property type="entry name" value="Sigma2 domain of RNA polymerase sigma factors"/>
    <property type="match status" value="1"/>
</dbReference>
<dbReference type="InterPro" id="IPR036388">
    <property type="entry name" value="WH-like_DNA-bd_sf"/>
</dbReference>
<dbReference type="NCBIfam" id="TIGR02937">
    <property type="entry name" value="sigma70-ECF"/>
    <property type="match status" value="1"/>
</dbReference>